<accession>A0A0P1MYQ1</accession>
<dbReference type="EMBL" id="FAOP01000006">
    <property type="protein sequence ID" value="CUU06946.1"/>
    <property type="molecule type" value="Genomic_DNA"/>
</dbReference>
<dbReference type="RefSeq" id="WP_047134358.1">
    <property type="nucleotide sequence ID" value="NZ_CZVI01000003.1"/>
</dbReference>
<reference evidence="1 4" key="1">
    <citation type="submission" date="2015-11" db="EMBL/GenBank/DDBJ databases">
        <authorList>
            <person name="Varghese N."/>
        </authorList>
    </citation>
    <scope>NUCLEOTIDE SEQUENCE [LARGE SCALE GENOMIC DNA]</scope>
    <source>
        <strain evidence="1 4">JGI-8</strain>
    </source>
</reference>
<accession>A0A0P1MH06</accession>
<accession>A0A0N7MRX3</accession>
<sequence>MHRNLFLILVIIIGNSLFSQTLPGKFGFGADLGVSIFQGQSKPDVQPIGDAKVRLGIFDFFSVVGKFSGGWVGFKDKNTNLRNWSTVIAGELQGEFHIVPRSRSDAYFFISAGMIHYQPNIPTYMGKNTPTVGFGLGLNMYVKHFLSIDFSTSYNLTTRGDFDGNPSTKDKDGFITLKVGLSYYFYDKEYVRQAYIRGRRSK</sequence>
<evidence type="ECO:0000313" key="2">
    <source>
        <dbReference type="EMBL" id="CUU06946.1"/>
    </source>
</evidence>
<evidence type="ECO:0008006" key="5">
    <source>
        <dbReference type="Google" id="ProtNLM"/>
    </source>
</evidence>
<organism evidence="2 3">
    <name type="scientific">Candidatus Kryptonium thompsonii</name>
    <dbReference type="NCBI Taxonomy" id="1633631"/>
    <lineage>
        <taxon>Bacteria</taxon>
        <taxon>Pseudomonadati</taxon>
        <taxon>Candidatus Kryptoniota</taxon>
        <taxon>Candidatus Kryptonium</taxon>
    </lineage>
</organism>
<dbReference type="EMBL" id="CZVI01000003">
    <property type="protein sequence ID" value="CUS80253.1"/>
    <property type="molecule type" value="Genomic_DNA"/>
</dbReference>
<evidence type="ECO:0000313" key="1">
    <source>
        <dbReference type="EMBL" id="CUS80253.1"/>
    </source>
</evidence>
<proteinExistence type="predicted"/>
<accession>A0A0P1LKT2</accession>
<protein>
    <recommendedName>
        <fullName evidence="5">Outer membrane protein beta-barrel domain-containing protein</fullName>
    </recommendedName>
</protein>
<dbReference type="AlphaFoldDB" id="A0A0P1LWV1"/>
<evidence type="ECO:0000313" key="4">
    <source>
        <dbReference type="Proteomes" id="UP000182200"/>
    </source>
</evidence>
<dbReference type="Proteomes" id="UP000182200">
    <property type="component" value="Unassembled WGS sequence"/>
</dbReference>
<accession>A0A0P1LBB2</accession>
<reference evidence="2 3" key="2">
    <citation type="submission" date="2015-11" db="EMBL/GenBank/DDBJ databases">
        <authorList>
            <person name="Zhang Y."/>
            <person name="Guo Z."/>
        </authorList>
    </citation>
    <scope>NUCLEOTIDE SEQUENCE [LARGE SCALE GENOMIC DNA]</scope>
    <source>
        <strain evidence="2">JGI-4</strain>
    </source>
</reference>
<accession>A0A0P1LWV1</accession>
<gene>
    <name evidence="2" type="ORF">JGI4_01651</name>
    <name evidence="1" type="ORF">JGI8_00391</name>
</gene>
<accession>A0A0S4N6N2</accession>
<accession>A0A0P1M3S2</accession>
<evidence type="ECO:0000313" key="3">
    <source>
        <dbReference type="Proteomes" id="UP000182011"/>
    </source>
</evidence>
<keyword evidence="4" id="KW-1185">Reference proteome</keyword>
<dbReference type="OrthoDB" id="9785654at2"/>
<dbReference type="STRING" id="1633631.GCA_001442925_01646"/>
<name>A0A0P1LWV1_9BACT</name>
<dbReference type="Proteomes" id="UP000182011">
    <property type="component" value="Unassembled WGS sequence"/>
</dbReference>
<accession>A0A0P1P528</accession>
<accession>A0A0P1LAR5</accession>